<keyword evidence="6" id="KW-0662">Pyridine nucleotide biosynthesis</keyword>
<gene>
    <name evidence="9" type="primary">pncB2</name>
    <name evidence="9" type="ORF">CI610_01828</name>
</gene>
<dbReference type="Pfam" id="PF17767">
    <property type="entry name" value="NAPRTase_N"/>
    <property type="match status" value="1"/>
</dbReference>
<dbReference type="UniPathway" id="UPA00253">
    <property type="reaction ID" value="UER00457"/>
</dbReference>
<dbReference type="GO" id="GO:0005829">
    <property type="term" value="C:cytosol"/>
    <property type="evidence" value="ECO:0007669"/>
    <property type="project" value="TreeGrafter"/>
</dbReference>
<dbReference type="PANTHER" id="PTHR11098">
    <property type="entry name" value="NICOTINATE PHOSPHORIBOSYLTRANSFERASE"/>
    <property type="match status" value="1"/>
</dbReference>
<dbReference type="InterPro" id="IPR036068">
    <property type="entry name" value="Nicotinate_pribotase-like_C"/>
</dbReference>
<keyword evidence="9" id="KW-0808">Transferase</keyword>
<dbReference type="SUPFAM" id="SSF54675">
    <property type="entry name" value="Nicotinate/Quinolinate PRTase N-terminal domain-like"/>
    <property type="match status" value="1"/>
</dbReference>
<dbReference type="SUPFAM" id="SSF51690">
    <property type="entry name" value="Nicotinate/Quinolinate PRTase C-terminal domain-like"/>
    <property type="match status" value="1"/>
</dbReference>
<evidence type="ECO:0000259" key="7">
    <source>
        <dbReference type="Pfam" id="PF04095"/>
    </source>
</evidence>
<keyword evidence="5 9" id="KW-0436">Ligase</keyword>
<evidence type="ECO:0000313" key="9">
    <source>
        <dbReference type="EMBL" id="PJE79209.1"/>
    </source>
</evidence>
<dbReference type="PIRSF" id="PIRSF000484">
    <property type="entry name" value="NAPRT"/>
    <property type="match status" value="1"/>
</dbReference>
<dbReference type="EC" id="6.3.4.21" evidence="3"/>
<organism evidence="9">
    <name type="scientific">invertebrate metagenome</name>
    <dbReference type="NCBI Taxonomy" id="1711999"/>
    <lineage>
        <taxon>unclassified sequences</taxon>
        <taxon>metagenomes</taxon>
        <taxon>organismal metagenomes</taxon>
    </lineage>
</organism>
<dbReference type="GO" id="GO:0034355">
    <property type="term" value="P:NAD+ biosynthetic process via the salvage pathway"/>
    <property type="evidence" value="ECO:0007669"/>
    <property type="project" value="TreeGrafter"/>
</dbReference>
<dbReference type="GO" id="GO:0016757">
    <property type="term" value="F:glycosyltransferase activity"/>
    <property type="evidence" value="ECO:0007669"/>
    <property type="project" value="UniProtKB-KW"/>
</dbReference>
<dbReference type="InterPro" id="IPR007229">
    <property type="entry name" value="Nic_PRibTrfase-Fam"/>
</dbReference>
<evidence type="ECO:0000259" key="8">
    <source>
        <dbReference type="Pfam" id="PF17767"/>
    </source>
</evidence>
<evidence type="ECO:0000256" key="1">
    <source>
        <dbReference type="ARBA" id="ARBA00004952"/>
    </source>
</evidence>
<accession>A0A2H9T7P3</accession>
<sequence length="399" mass="45271">MSSPIIQSLLDTDLYKYTMQQSMVHRYPGVRGKMAFCNRASEPLDVTPQSLRKEVEKLASLSISDAELEWLASLPYIAGDFIDYLRKFRLNPSCVDIHSHHGNLEIEVSGKWAEITHFEIFLLAIISELHCRNHYGAEALEKGERCLSKKLECLRIMQKTPDLAGFRFVDFGTRRRYSAKWQAHIVRTFAREVPQLFVGTSNLHLARTLGLPPVGTMAHEWLQSHQVLGHSLLSSQKDALHVWLQEYRGQLGVALTDTISMDAFLRDFDSELAQAYDGLRHDSGDPVEWGEQALSHYRKLGIDARDKTLVFSDRLDLETAQNIYRHFQGQVNISFGIGTYLTNDMQEKAPNIVIKLVEVDGLPVAKLSDSPGKTICRDASFISRLKHTFHYHQSSVTAS</sequence>
<dbReference type="NCBIfam" id="NF003704">
    <property type="entry name" value="PRK05321.1"/>
    <property type="match status" value="1"/>
</dbReference>
<comment type="pathway">
    <text evidence="1">Cofactor biosynthesis; NAD(+) biosynthesis; nicotinate D-ribonucleotide from nicotinate: step 1/1.</text>
</comment>
<evidence type="ECO:0000256" key="6">
    <source>
        <dbReference type="ARBA" id="ARBA00022642"/>
    </source>
</evidence>
<dbReference type="HAMAP" id="MF_00570">
    <property type="entry name" value="NAPRTase"/>
    <property type="match status" value="1"/>
</dbReference>
<dbReference type="NCBIfam" id="TIGR01514">
    <property type="entry name" value="NAPRTase"/>
    <property type="match status" value="1"/>
</dbReference>
<comment type="caution">
    <text evidence="9">The sequence shown here is derived from an EMBL/GenBank/DDBJ whole genome shotgun (WGS) entry which is preliminary data.</text>
</comment>
<evidence type="ECO:0000256" key="3">
    <source>
        <dbReference type="ARBA" id="ARBA00013236"/>
    </source>
</evidence>
<dbReference type="InterPro" id="IPR041525">
    <property type="entry name" value="N/Namide_PRibTrfase"/>
</dbReference>
<comment type="similarity">
    <text evidence="2">Belongs to the NAPRTase family.</text>
</comment>
<dbReference type="InterPro" id="IPR006406">
    <property type="entry name" value="Nic_PRibTrfase"/>
</dbReference>
<feature type="domain" description="Nicotinate/nicotinamide phosphoribosyltransferase" evidence="7">
    <location>
        <begin position="166"/>
        <end position="391"/>
    </location>
</feature>
<feature type="domain" description="Nicotinate phosphoribosyltransferase N-terminal" evidence="8">
    <location>
        <begin position="10"/>
        <end position="127"/>
    </location>
</feature>
<evidence type="ECO:0000256" key="4">
    <source>
        <dbReference type="ARBA" id="ARBA00022553"/>
    </source>
</evidence>
<protein>
    <recommendedName>
        <fullName evidence="3">nicotinate phosphoribosyltransferase</fullName>
        <ecNumber evidence="3">6.3.4.21</ecNumber>
    </recommendedName>
</protein>
<evidence type="ECO:0000256" key="2">
    <source>
        <dbReference type="ARBA" id="ARBA00010897"/>
    </source>
</evidence>
<evidence type="ECO:0000256" key="5">
    <source>
        <dbReference type="ARBA" id="ARBA00022598"/>
    </source>
</evidence>
<dbReference type="EMBL" id="NSIT01000087">
    <property type="protein sequence ID" value="PJE79209.1"/>
    <property type="molecule type" value="Genomic_DNA"/>
</dbReference>
<dbReference type="InterPro" id="IPR040727">
    <property type="entry name" value="NAPRTase_N"/>
</dbReference>
<keyword evidence="9" id="KW-0328">Glycosyltransferase</keyword>
<keyword evidence="4" id="KW-0597">Phosphoprotein</keyword>
<dbReference type="PANTHER" id="PTHR11098:SF1">
    <property type="entry name" value="NICOTINATE PHOSPHORIBOSYLTRANSFERASE"/>
    <property type="match status" value="1"/>
</dbReference>
<dbReference type="Gene3D" id="3.20.140.10">
    <property type="entry name" value="nicotinate phosphoribosyltransferase"/>
    <property type="match status" value="1"/>
</dbReference>
<proteinExistence type="inferred from homology"/>
<reference evidence="9" key="1">
    <citation type="journal article" date="2017" name="Appl. Environ. Microbiol.">
        <title>Molecular characterization of an Endozoicomonas-like organism causing infection in king scallop Pecten maximus L.</title>
        <authorList>
            <person name="Cano I."/>
            <person name="van Aerle R."/>
            <person name="Ross S."/>
            <person name="Verner-Jeffreys D.W."/>
            <person name="Paley R.K."/>
            <person name="Rimmer G."/>
            <person name="Ryder D."/>
            <person name="Hooper P."/>
            <person name="Stone D."/>
            <person name="Feist S.W."/>
        </authorList>
    </citation>
    <scope>NUCLEOTIDE SEQUENCE</scope>
</reference>
<dbReference type="GO" id="GO:0004516">
    <property type="term" value="F:nicotinate phosphoribosyltransferase activity"/>
    <property type="evidence" value="ECO:0007669"/>
    <property type="project" value="UniProtKB-EC"/>
</dbReference>
<dbReference type="Pfam" id="PF04095">
    <property type="entry name" value="NAPRTase"/>
    <property type="match status" value="1"/>
</dbReference>
<name>A0A2H9T7P3_9ZZZZ</name>
<dbReference type="AlphaFoldDB" id="A0A2H9T7P3"/>